<name>A0ACC0KN04_CHOFU</name>
<gene>
    <name evidence="1" type="ORF">MSG28_010584</name>
</gene>
<dbReference type="Proteomes" id="UP001064048">
    <property type="component" value="Chromosome 18"/>
</dbReference>
<organism evidence="1 2">
    <name type="scientific">Choristoneura fumiferana</name>
    <name type="common">Spruce budworm moth</name>
    <name type="synonym">Archips fumiferana</name>
    <dbReference type="NCBI Taxonomy" id="7141"/>
    <lineage>
        <taxon>Eukaryota</taxon>
        <taxon>Metazoa</taxon>
        <taxon>Ecdysozoa</taxon>
        <taxon>Arthropoda</taxon>
        <taxon>Hexapoda</taxon>
        <taxon>Insecta</taxon>
        <taxon>Pterygota</taxon>
        <taxon>Neoptera</taxon>
        <taxon>Endopterygota</taxon>
        <taxon>Lepidoptera</taxon>
        <taxon>Glossata</taxon>
        <taxon>Ditrysia</taxon>
        <taxon>Tortricoidea</taxon>
        <taxon>Tortricidae</taxon>
        <taxon>Tortricinae</taxon>
        <taxon>Choristoneura</taxon>
    </lineage>
</organism>
<keyword evidence="2" id="KW-1185">Reference proteome</keyword>
<reference evidence="1 2" key="1">
    <citation type="journal article" date="2022" name="Genome Biol. Evol.">
        <title>The Spruce Budworm Genome: Reconstructing the Evolutionary History of Antifreeze Proteins.</title>
        <authorList>
            <person name="Beliveau C."/>
            <person name="Gagne P."/>
            <person name="Picq S."/>
            <person name="Vernygora O."/>
            <person name="Keeling C.I."/>
            <person name="Pinkney K."/>
            <person name="Doucet D."/>
            <person name="Wen F."/>
            <person name="Johnston J.S."/>
            <person name="Maaroufi H."/>
            <person name="Boyle B."/>
            <person name="Laroche J."/>
            <person name="Dewar K."/>
            <person name="Juretic N."/>
            <person name="Blackburn G."/>
            <person name="Nisole A."/>
            <person name="Brunet B."/>
            <person name="Brandao M."/>
            <person name="Lumley L."/>
            <person name="Duan J."/>
            <person name="Quan G."/>
            <person name="Lucarotti C.J."/>
            <person name="Roe A.D."/>
            <person name="Sperling F.A.H."/>
            <person name="Levesque R.C."/>
            <person name="Cusson M."/>
        </authorList>
    </citation>
    <scope>NUCLEOTIDE SEQUENCE [LARGE SCALE GENOMIC DNA]</scope>
    <source>
        <strain evidence="1">Glfc:IPQL:Cfum</strain>
    </source>
</reference>
<accession>A0ACC0KN04</accession>
<dbReference type="EMBL" id="CM046118">
    <property type="protein sequence ID" value="KAI8437902.1"/>
    <property type="molecule type" value="Genomic_DNA"/>
</dbReference>
<sequence length="264" mass="29274">MQFPREQRAMTEFHASQAAGKSLSRLESLSTVHIRQKGSVLSANNKYVVMSPDGAELLYAKEDSGLLNHMFGGKDRAFKINIYDGQNTEVVRLRRPYTFGPDKMDVTVYGKLVSVVRQEMTFFKPVLNINDANDQPLLRVKGPVSTTGEADFRLFNTQKQPMGVISKRWGGAAREMFTDKDNYEIHFPPGASVNIKAAIIGTCFLIGSLSRMTDQPGRSAGPGPLLWPALFAPGSSLRLQESVGQGDRERIRTDFSIKSLELTT</sequence>
<comment type="caution">
    <text evidence="1">The sequence shown here is derived from an EMBL/GenBank/DDBJ whole genome shotgun (WGS) entry which is preliminary data.</text>
</comment>
<protein>
    <submittedName>
        <fullName evidence="1">Uncharacterized protein</fullName>
    </submittedName>
</protein>
<evidence type="ECO:0000313" key="1">
    <source>
        <dbReference type="EMBL" id="KAI8437902.1"/>
    </source>
</evidence>
<proteinExistence type="predicted"/>
<evidence type="ECO:0000313" key="2">
    <source>
        <dbReference type="Proteomes" id="UP001064048"/>
    </source>
</evidence>